<evidence type="ECO:0000256" key="2">
    <source>
        <dbReference type="ARBA" id="ARBA00049402"/>
    </source>
</evidence>
<dbReference type="Proteomes" id="UP001449225">
    <property type="component" value="Unassembled WGS sequence"/>
</dbReference>
<dbReference type="InterPro" id="IPR050408">
    <property type="entry name" value="HGPRT"/>
</dbReference>
<dbReference type="NCBIfam" id="NF006605">
    <property type="entry name" value="PRK09162.1"/>
    <property type="match status" value="1"/>
</dbReference>
<protein>
    <submittedName>
        <fullName evidence="4">Hypoxanthine-guanine phosphoribosyltransferase</fullName>
        <ecNumber evidence="4">2.4.2.8</ecNumber>
    </submittedName>
</protein>
<dbReference type="PANTHER" id="PTHR43340:SF1">
    <property type="entry name" value="HYPOXANTHINE PHOSPHORIBOSYLTRANSFERASE"/>
    <property type="match status" value="1"/>
</dbReference>
<dbReference type="CDD" id="cd06223">
    <property type="entry name" value="PRTases_typeI"/>
    <property type="match status" value="1"/>
</dbReference>
<keyword evidence="4" id="KW-0808">Transferase</keyword>
<dbReference type="Gene3D" id="3.40.50.2020">
    <property type="match status" value="1"/>
</dbReference>
<reference evidence="4 5" key="1">
    <citation type="submission" date="2024-03" db="EMBL/GenBank/DDBJ databases">
        <title>Community enrichment and isolation of bacterial strains for fucoidan degradation.</title>
        <authorList>
            <person name="Sichert A."/>
        </authorList>
    </citation>
    <scope>NUCLEOTIDE SEQUENCE [LARGE SCALE GENOMIC DNA]</scope>
    <source>
        <strain evidence="4 5">AS76</strain>
    </source>
</reference>
<feature type="domain" description="Phosphoribosyltransferase" evidence="3">
    <location>
        <begin position="19"/>
        <end position="151"/>
    </location>
</feature>
<dbReference type="InterPro" id="IPR029057">
    <property type="entry name" value="PRTase-like"/>
</dbReference>
<dbReference type="EMBL" id="JBBMRA010000005">
    <property type="protein sequence ID" value="MEM5536280.1"/>
    <property type="molecule type" value="Genomic_DNA"/>
</dbReference>
<comment type="catalytic activity">
    <reaction evidence="1">
        <text>GMP + diphosphate = guanine + 5-phospho-alpha-D-ribose 1-diphosphate</text>
        <dbReference type="Rhea" id="RHEA:25424"/>
        <dbReference type="ChEBI" id="CHEBI:16235"/>
        <dbReference type="ChEBI" id="CHEBI:33019"/>
        <dbReference type="ChEBI" id="CHEBI:58017"/>
        <dbReference type="ChEBI" id="CHEBI:58115"/>
        <dbReference type="EC" id="2.4.2.8"/>
    </reaction>
    <physiologicalReaction direction="right-to-left" evidence="1">
        <dbReference type="Rhea" id="RHEA:25426"/>
    </physiologicalReaction>
</comment>
<keyword evidence="4" id="KW-0328">Glycosyltransferase</keyword>
<dbReference type="GO" id="GO:0016757">
    <property type="term" value="F:glycosyltransferase activity"/>
    <property type="evidence" value="ECO:0007669"/>
    <property type="project" value="UniProtKB-KW"/>
</dbReference>
<gene>
    <name evidence="4" type="ORF">WNY58_07730</name>
</gene>
<proteinExistence type="predicted"/>
<comment type="caution">
    <text evidence="4">The sequence shown here is derived from an EMBL/GenBank/DDBJ whole genome shotgun (WGS) entry which is preliminary data.</text>
</comment>
<evidence type="ECO:0000256" key="1">
    <source>
        <dbReference type="ARBA" id="ARBA00048811"/>
    </source>
</evidence>
<evidence type="ECO:0000313" key="5">
    <source>
        <dbReference type="Proteomes" id="UP001449225"/>
    </source>
</evidence>
<name>A0ABU9TRC2_9GAMM</name>
<evidence type="ECO:0000259" key="3">
    <source>
        <dbReference type="Pfam" id="PF00156"/>
    </source>
</evidence>
<dbReference type="PANTHER" id="PTHR43340">
    <property type="entry name" value="HYPOXANTHINE-GUANINE PHOSPHORIBOSYLTRANSFERASE"/>
    <property type="match status" value="1"/>
</dbReference>
<dbReference type="SUPFAM" id="SSF53271">
    <property type="entry name" value="PRTase-like"/>
    <property type="match status" value="1"/>
</dbReference>
<comment type="catalytic activity">
    <reaction evidence="2">
        <text>IMP + diphosphate = hypoxanthine + 5-phospho-alpha-D-ribose 1-diphosphate</text>
        <dbReference type="Rhea" id="RHEA:17973"/>
        <dbReference type="ChEBI" id="CHEBI:17368"/>
        <dbReference type="ChEBI" id="CHEBI:33019"/>
        <dbReference type="ChEBI" id="CHEBI:58017"/>
        <dbReference type="ChEBI" id="CHEBI:58053"/>
        <dbReference type="EC" id="2.4.2.8"/>
    </reaction>
    <physiologicalReaction direction="right-to-left" evidence="2">
        <dbReference type="Rhea" id="RHEA:17975"/>
    </physiologicalReaction>
</comment>
<evidence type="ECO:0000313" key="4">
    <source>
        <dbReference type="EMBL" id="MEM5536280.1"/>
    </source>
</evidence>
<dbReference type="RefSeq" id="WP_342854221.1">
    <property type="nucleotide sequence ID" value="NZ_JBBMRA010000005.1"/>
</dbReference>
<dbReference type="InterPro" id="IPR000836">
    <property type="entry name" value="PRTase_dom"/>
</dbReference>
<dbReference type="EC" id="2.4.2.8" evidence="4"/>
<accession>A0ABU9TRC2</accession>
<dbReference type="Pfam" id="PF00156">
    <property type="entry name" value="Pribosyltran"/>
    <property type="match status" value="1"/>
</dbReference>
<sequence length="189" mass="21181">MPKIDEEEIKRVYIQADLLYSEAEVEQAINKLAALVTEDMADKTPVVFPVLNGGLVVGGKLLTKLNFPLEAGYLHATRYRNTTSGHSLEWLMKPQIDVKGRAVLIVDDIFDEGITLTEIVNYCHAEGASEVKVAVLVHKNHNRTPTATPALQADFIGLEIEDRYVFGYGMDYKGYWRNAPGIFAVRERE</sequence>
<keyword evidence="5" id="KW-1185">Reference proteome</keyword>
<organism evidence="4 5">
    <name type="scientific">Neptuniibacter pectenicola</name>
    <dbReference type="NCBI Taxonomy" id="1806669"/>
    <lineage>
        <taxon>Bacteria</taxon>
        <taxon>Pseudomonadati</taxon>
        <taxon>Pseudomonadota</taxon>
        <taxon>Gammaproteobacteria</taxon>
        <taxon>Oceanospirillales</taxon>
        <taxon>Oceanospirillaceae</taxon>
        <taxon>Neptuniibacter</taxon>
    </lineage>
</organism>